<accession>A0A840TJG7</accession>
<reference evidence="1 2" key="1">
    <citation type="submission" date="2020-08" db="EMBL/GenBank/DDBJ databases">
        <title>Genomic Encyclopedia of Type Strains, Phase IV (KMG-IV): sequencing the most valuable type-strain genomes for metagenomic binning, comparative biology and taxonomic classification.</title>
        <authorList>
            <person name="Goeker M."/>
        </authorList>
    </citation>
    <scope>NUCLEOTIDE SEQUENCE [LARGE SCALE GENOMIC DNA]</scope>
    <source>
        <strain evidence="1 2">DSM 105074</strain>
    </source>
</reference>
<keyword evidence="2" id="KW-1185">Reference proteome</keyword>
<comment type="caution">
    <text evidence="1">The sequence shown here is derived from an EMBL/GenBank/DDBJ whole genome shotgun (WGS) entry which is preliminary data.</text>
</comment>
<sequence length="60" mass="7436">MEFLEYLKQKKIDAGVFRQAEPTRYAEWEKLFEEVHPESFTAQKKFLLNDLRRRYLLREV</sequence>
<proteinExistence type="predicted"/>
<organism evidence="1 2">
    <name type="scientific">Rhabdobacter roseus</name>
    <dbReference type="NCBI Taxonomy" id="1655419"/>
    <lineage>
        <taxon>Bacteria</taxon>
        <taxon>Pseudomonadati</taxon>
        <taxon>Bacteroidota</taxon>
        <taxon>Cytophagia</taxon>
        <taxon>Cytophagales</taxon>
        <taxon>Cytophagaceae</taxon>
        <taxon>Rhabdobacter</taxon>
    </lineage>
</organism>
<dbReference type="RefSeq" id="WP_184173040.1">
    <property type="nucleotide sequence ID" value="NZ_JACHGF010000002.1"/>
</dbReference>
<dbReference type="AlphaFoldDB" id="A0A840TJG7"/>
<gene>
    <name evidence="1" type="ORF">HNQ92_001677</name>
</gene>
<dbReference type="Proteomes" id="UP000557307">
    <property type="component" value="Unassembled WGS sequence"/>
</dbReference>
<protein>
    <submittedName>
        <fullName evidence="1">Uncharacterized protein</fullName>
    </submittedName>
</protein>
<evidence type="ECO:0000313" key="1">
    <source>
        <dbReference type="EMBL" id="MBB5283551.1"/>
    </source>
</evidence>
<dbReference type="EMBL" id="JACHGF010000002">
    <property type="protein sequence ID" value="MBB5283551.1"/>
    <property type="molecule type" value="Genomic_DNA"/>
</dbReference>
<evidence type="ECO:0000313" key="2">
    <source>
        <dbReference type="Proteomes" id="UP000557307"/>
    </source>
</evidence>
<name>A0A840TJG7_9BACT</name>